<dbReference type="Pfam" id="PF13439">
    <property type="entry name" value="Glyco_transf_4"/>
    <property type="match status" value="1"/>
</dbReference>
<feature type="domain" description="Glycosyltransferase subfamily 4-like N-terminal" evidence="2">
    <location>
        <begin position="17"/>
        <end position="170"/>
    </location>
</feature>
<reference evidence="3 4" key="1">
    <citation type="submission" date="2023-05" db="EMBL/GenBank/DDBJ databases">
        <title>Flavobacterium sedimenti sp. nov., isolated from the sediment.</title>
        <authorList>
            <person name="Wu N."/>
        </authorList>
    </citation>
    <scope>NUCLEOTIDE SEQUENCE [LARGE SCALE GENOMIC DNA]</scope>
    <source>
        <strain evidence="3 4">YZ-48</strain>
    </source>
</reference>
<dbReference type="InterPro" id="IPR028098">
    <property type="entry name" value="Glyco_trans_4-like_N"/>
</dbReference>
<dbReference type="PANTHER" id="PTHR12526:SF630">
    <property type="entry name" value="GLYCOSYLTRANSFERASE"/>
    <property type="match status" value="1"/>
</dbReference>
<dbReference type="SUPFAM" id="SSF53756">
    <property type="entry name" value="UDP-Glycosyltransferase/glycogen phosphorylase"/>
    <property type="match status" value="1"/>
</dbReference>
<gene>
    <name evidence="3" type="ORF">QHT84_12625</name>
</gene>
<keyword evidence="3" id="KW-0808">Transferase</keyword>
<dbReference type="InterPro" id="IPR001296">
    <property type="entry name" value="Glyco_trans_1"/>
</dbReference>
<organism evidence="3 4">
    <name type="scientific">Flavobacterium sedimenticola</name>
    <dbReference type="NCBI Taxonomy" id="3043286"/>
    <lineage>
        <taxon>Bacteria</taxon>
        <taxon>Pseudomonadati</taxon>
        <taxon>Bacteroidota</taxon>
        <taxon>Flavobacteriia</taxon>
        <taxon>Flavobacteriales</taxon>
        <taxon>Flavobacteriaceae</taxon>
        <taxon>Flavobacterium</taxon>
    </lineage>
</organism>
<dbReference type="EC" id="2.4.-.-" evidence="3"/>
<accession>A0ABT6XT49</accession>
<evidence type="ECO:0000313" key="3">
    <source>
        <dbReference type="EMBL" id="MDI9258261.1"/>
    </source>
</evidence>
<dbReference type="RefSeq" id="WP_283239925.1">
    <property type="nucleotide sequence ID" value="NZ_JASGBP010000010.1"/>
</dbReference>
<dbReference type="EMBL" id="JASGBP010000010">
    <property type="protein sequence ID" value="MDI9258261.1"/>
    <property type="molecule type" value="Genomic_DNA"/>
</dbReference>
<dbReference type="Pfam" id="PF00534">
    <property type="entry name" value="Glycos_transf_1"/>
    <property type="match status" value="1"/>
</dbReference>
<dbReference type="Gene3D" id="3.40.50.2000">
    <property type="entry name" value="Glycogen Phosphorylase B"/>
    <property type="match status" value="2"/>
</dbReference>
<keyword evidence="4" id="KW-1185">Reference proteome</keyword>
<evidence type="ECO:0000313" key="4">
    <source>
        <dbReference type="Proteomes" id="UP001230035"/>
    </source>
</evidence>
<dbReference type="PANTHER" id="PTHR12526">
    <property type="entry name" value="GLYCOSYLTRANSFERASE"/>
    <property type="match status" value="1"/>
</dbReference>
<dbReference type="Proteomes" id="UP001230035">
    <property type="component" value="Unassembled WGS sequence"/>
</dbReference>
<protein>
    <submittedName>
        <fullName evidence="3">Glycosyltransferase</fullName>
        <ecNumber evidence="3">2.4.-.-</ecNumber>
    </submittedName>
</protein>
<proteinExistence type="predicted"/>
<keyword evidence="3" id="KW-0328">Glycosyltransferase</keyword>
<evidence type="ECO:0000259" key="1">
    <source>
        <dbReference type="Pfam" id="PF00534"/>
    </source>
</evidence>
<name>A0ABT6XT49_9FLAO</name>
<comment type="caution">
    <text evidence="3">The sequence shown here is derived from an EMBL/GenBank/DDBJ whole genome shotgun (WGS) entry which is preliminary data.</text>
</comment>
<dbReference type="GO" id="GO:0016757">
    <property type="term" value="F:glycosyltransferase activity"/>
    <property type="evidence" value="ECO:0007669"/>
    <property type="project" value="UniProtKB-KW"/>
</dbReference>
<feature type="domain" description="Glycosyl transferase family 1" evidence="1">
    <location>
        <begin position="185"/>
        <end position="340"/>
    </location>
</feature>
<evidence type="ECO:0000259" key="2">
    <source>
        <dbReference type="Pfam" id="PF13439"/>
    </source>
</evidence>
<sequence>MKNSNAIAIVSSSLGHGGAERFASLLGTMLHQLGYDVHHIIIKDIVAYEYKGQLLNLGKLYSSSNGGLKPLQKGRYIARYLKQHNIDTIIDIRSRPMLLRELFTKIIYGKRRVFFMIHSSNLEMYLPKSVFWAKFLYQKAAKLVFVSREIEAKAKAQYGFTNTQTIYNPVVFPDKVYDKPTDAPAQYFIFFGRLEDAIKNISLLVEAFSLSEAKEKNYQLLLVGDGTDKERIAQKIREVKAETYIKILPFQNPIVPYIQHARATLLTSYFEGFPMSLVESLAAGTPVISVDCETGPREIVQHLRNGLLVPNHNVQAVTEAINQMITDDYLYQTCKNNAQKSVEHLSLDTITQHWQQLVKQA</sequence>